<protein>
    <submittedName>
        <fullName evidence="1">Uncharacterized protein</fullName>
    </submittedName>
</protein>
<name>A0A2P2PRP1_RHIMU</name>
<accession>A0A2P2PRP1</accession>
<proteinExistence type="predicted"/>
<evidence type="ECO:0000313" key="1">
    <source>
        <dbReference type="EMBL" id="MBX57398.1"/>
    </source>
</evidence>
<organism evidence="1">
    <name type="scientific">Rhizophora mucronata</name>
    <name type="common">Asiatic mangrove</name>
    <dbReference type="NCBI Taxonomy" id="61149"/>
    <lineage>
        <taxon>Eukaryota</taxon>
        <taxon>Viridiplantae</taxon>
        <taxon>Streptophyta</taxon>
        <taxon>Embryophyta</taxon>
        <taxon>Tracheophyta</taxon>
        <taxon>Spermatophyta</taxon>
        <taxon>Magnoliopsida</taxon>
        <taxon>eudicotyledons</taxon>
        <taxon>Gunneridae</taxon>
        <taxon>Pentapetalae</taxon>
        <taxon>rosids</taxon>
        <taxon>fabids</taxon>
        <taxon>Malpighiales</taxon>
        <taxon>Rhizophoraceae</taxon>
        <taxon>Rhizophora</taxon>
    </lineage>
</organism>
<sequence>MKTKNLTLITWPNCGLL</sequence>
<reference evidence="1" key="1">
    <citation type="submission" date="2018-02" db="EMBL/GenBank/DDBJ databases">
        <title>Rhizophora mucronata_Transcriptome.</title>
        <authorList>
            <person name="Meera S.P."/>
            <person name="Sreeshan A."/>
            <person name="Augustine A."/>
        </authorList>
    </citation>
    <scope>NUCLEOTIDE SEQUENCE</scope>
    <source>
        <tissue evidence="1">Leaf</tissue>
    </source>
</reference>
<dbReference type="EMBL" id="GGEC01076914">
    <property type="protein sequence ID" value="MBX57398.1"/>
    <property type="molecule type" value="Transcribed_RNA"/>
</dbReference>
<dbReference type="AlphaFoldDB" id="A0A2P2PRP1"/>